<dbReference type="RefSeq" id="WP_378091323.1">
    <property type="nucleotide sequence ID" value="NZ_JBHSEP010000001.1"/>
</dbReference>
<sequence>MSALKLEFPRNARYLKIILIALLLCMAIATVLMLKWSSEKPAVKATWIWDTTTLQEDSNEILAFAEDQGVNVIFLHIDRKSADFEPYRVFVEEAHGLGIEVEALGGDPAWGLTDYRQEIEAFLGWIENYQNAAGEQAAFDGIHVDIEPYLLEEWERDRDDAVRQWMENVEVLVGRARQDASLRISADLPFWIHKIPASHSESLGAWMIDRFDRVVLMNYRNFAIGNNGIVDQALPMIKEGTRAGKPVIVGLETGPTEEGEHVTFYGKGASSLHRQMRLSHLLLRWHAGYEGFSIHDYKHWREAAESGFQE</sequence>
<evidence type="ECO:0000313" key="3">
    <source>
        <dbReference type="Proteomes" id="UP001596028"/>
    </source>
</evidence>
<feature type="transmembrane region" description="Helical" evidence="1">
    <location>
        <begin position="14"/>
        <end position="34"/>
    </location>
</feature>
<protein>
    <submittedName>
        <fullName evidence="2">Uncharacterized protein</fullName>
    </submittedName>
</protein>
<dbReference type="Proteomes" id="UP001596028">
    <property type="component" value="Unassembled WGS sequence"/>
</dbReference>
<reference evidence="3" key="1">
    <citation type="journal article" date="2019" name="Int. J. Syst. Evol. Microbiol.">
        <title>The Global Catalogue of Microorganisms (GCM) 10K type strain sequencing project: providing services to taxonomists for standard genome sequencing and annotation.</title>
        <authorList>
            <consortium name="The Broad Institute Genomics Platform"/>
            <consortium name="The Broad Institute Genome Sequencing Center for Infectious Disease"/>
            <person name="Wu L."/>
            <person name="Ma J."/>
        </authorList>
    </citation>
    <scope>NUCLEOTIDE SEQUENCE [LARGE SCALE GENOMIC DNA]</scope>
    <source>
        <strain evidence="3">CCUG 49571</strain>
    </source>
</reference>
<name>A0ABV9F506_9BACL</name>
<dbReference type="EMBL" id="JBHSEP010000001">
    <property type="protein sequence ID" value="MFC4596811.1"/>
    <property type="molecule type" value="Genomic_DNA"/>
</dbReference>
<gene>
    <name evidence="2" type="ORF">ACFO3S_01055</name>
</gene>
<keyword evidence="1" id="KW-0812">Transmembrane</keyword>
<keyword evidence="3" id="KW-1185">Reference proteome</keyword>
<dbReference type="SUPFAM" id="SSF51445">
    <property type="entry name" value="(Trans)glycosidases"/>
    <property type="match status" value="1"/>
</dbReference>
<organism evidence="2 3">
    <name type="scientific">Cohnella hongkongensis</name>
    <dbReference type="NCBI Taxonomy" id="178337"/>
    <lineage>
        <taxon>Bacteria</taxon>
        <taxon>Bacillati</taxon>
        <taxon>Bacillota</taxon>
        <taxon>Bacilli</taxon>
        <taxon>Bacillales</taxon>
        <taxon>Paenibacillaceae</taxon>
        <taxon>Cohnella</taxon>
    </lineage>
</organism>
<comment type="caution">
    <text evidence="2">The sequence shown here is derived from an EMBL/GenBank/DDBJ whole genome shotgun (WGS) entry which is preliminary data.</text>
</comment>
<evidence type="ECO:0000313" key="2">
    <source>
        <dbReference type="EMBL" id="MFC4596811.1"/>
    </source>
</evidence>
<dbReference type="InterPro" id="IPR017853">
    <property type="entry name" value="GH"/>
</dbReference>
<keyword evidence="1" id="KW-1133">Transmembrane helix</keyword>
<keyword evidence="1" id="KW-0472">Membrane</keyword>
<proteinExistence type="predicted"/>
<accession>A0ABV9F506</accession>
<evidence type="ECO:0000256" key="1">
    <source>
        <dbReference type="SAM" id="Phobius"/>
    </source>
</evidence>